<accession>T1JK99</accession>
<dbReference type="EMBL" id="JH431609">
    <property type="status" value="NOT_ANNOTATED_CDS"/>
    <property type="molecule type" value="Genomic_DNA"/>
</dbReference>
<proteinExistence type="predicted"/>
<keyword evidence="2" id="KW-1185">Reference proteome</keyword>
<dbReference type="Proteomes" id="UP000014500">
    <property type="component" value="Unassembled WGS sequence"/>
</dbReference>
<dbReference type="HOGENOM" id="CLU_1919691_0_0_1"/>
<dbReference type="EnsemblMetazoa" id="SMAR014279-RA">
    <property type="protein sequence ID" value="SMAR014279-PA"/>
    <property type="gene ID" value="SMAR014279"/>
</dbReference>
<name>T1JK99_STRMM</name>
<reference evidence="2" key="1">
    <citation type="submission" date="2011-05" db="EMBL/GenBank/DDBJ databases">
        <authorList>
            <person name="Richards S.R."/>
            <person name="Qu J."/>
            <person name="Jiang H."/>
            <person name="Jhangiani S.N."/>
            <person name="Agravi P."/>
            <person name="Goodspeed R."/>
            <person name="Gross S."/>
            <person name="Mandapat C."/>
            <person name="Jackson L."/>
            <person name="Mathew T."/>
            <person name="Pu L."/>
            <person name="Thornton R."/>
            <person name="Saada N."/>
            <person name="Wilczek-Boney K.B."/>
            <person name="Lee S."/>
            <person name="Kovar C."/>
            <person name="Wu Y."/>
            <person name="Scherer S.E."/>
            <person name="Worley K.C."/>
            <person name="Muzny D.M."/>
            <person name="Gibbs R."/>
        </authorList>
    </citation>
    <scope>NUCLEOTIDE SEQUENCE</scope>
    <source>
        <strain evidence="2">Brora</strain>
    </source>
</reference>
<reference evidence="1" key="2">
    <citation type="submission" date="2015-02" db="UniProtKB">
        <authorList>
            <consortium name="EnsemblMetazoa"/>
        </authorList>
    </citation>
    <scope>IDENTIFICATION</scope>
</reference>
<dbReference type="AlphaFoldDB" id="T1JK99"/>
<evidence type="ECO:0000313" key="1">
    <source>
        <dbReference type="EnsemblMetazoa" id="SMAR014279-PA"/>
    </source>
</evidence>
<dbReference type="InterPro" id="IPR029063">
    <property type="entry name" value="SAM-dependent_MTases_sf"/>
</dbReference>
<dbReference type="Gene3D" id="3.40.50.150">
    <property type="entry name" value="Vaccinia Virus protein VP39"/>
    <property type="match status" value="1"/>
</dbReference>
<dbReference type="PhylomeDB" id="T1JK99"/>
<protein>
    <submittedName>
        <fullName evidence="1">Uncharacterized protein</fullName>
    </submittedName>
</protein>
<organism evidence="1 2">
    <name type="scientific">Strigamia maritima</name>
    <name type="common">European centipede</name>
    <name type="synonym">Geophilus maritimus</name>
    <dbReference type="NCBI Taxonomy" id="126957"/>
    <lineage>
        <taxon>Eukaryota</taxon>
        <taxon>Metazoa</taxon>
        <taxon>Ecdysozoa</taxon>
        <taxon>Arthropoda</taxon>
        <taxon>Myriapoda</taxon>
        <taxon>Chilopoda</taxon>
        <taxon>Pleurostigmophora</taxon>
        <taxon>Geophilomorpha</taxon>
        <taxon>Linotaeniidae</taxon>
        <taxon>Strigamia</taxon>
    </lineage>
</organism>
<evidence type="ECO:0000313" key="2">
    <source>
        <dbReference type="Proteomes" id="UP000014500"/>
    </source>
</evidence>
<sequence>MGSRKDNSFLYPKVFSEFARVLNPENGRAVILTADTSNFHKALDSTNFFFNLHKKFNIMIGGMNANQYVCYGNDYGRPMPLVVHQPAFGRNDSNLFSVAGVKRHFRRKAKKYAQTPIDLSSECNYSKCSTKN</sequence>